<comment type="catalytic activity">
    <reaction evidence="18 19">
        <text>alpha-ribazole 5'-phosphate + adenosylcob(III)inamide-GDP = adenosylcob(III)alamin 5'-phosphate + GMP + H(+)</text>
        <dbReference type="Rhea" id="RHEA:23560"/>
        <dbReference type="ChEBI" id="CHEBI:15378"/>
        <dbReference type="ChEBI" id="CHEBI:57918"/>
        <dbReference type="ChEBI" id="CHEBI:58115"/>
        <dbReference type="ChEBI" id="CHEBI:60487"/>
        <dbReference type="ChEBI" id="CHEBI:60493"/>
        <dbReference type="EC" id="2.7.8.26"/>
    </reaction>
</comment>
<comment type="similarity">
    <text evidence="4 19">Belongs to the CobS family.</text>
</comment>
<feature type="transmembrane region" description="Helical" evidence="19">
    <location>
        <begin position="60"/>
        <end position="78"/>
    </location>
</feature>
<feature type="transmembrane region" description="Helical" evidence="19">
    <location>
        <begin position="110"/>
        <end position="130"/>
    </location>
</feature>
<evidence type="ECO:0000313" key="20">
    <source>
        <dbReference type="EMBL" id="HGV55193.1"/>
    </source>
</evidence>
<dbReference type="PANTHER" id="PTHR34148:SF1">
    <property type="entry name" value="ADENOSYLCOBINAMIDE-GDP RIBAZOLETRANSFERASE"/>
    <property type="match status" value="1"/>
</dbReference>
<dbReference type="AlphaFoldDB" id="A0A832LVN4"/>
<comment type="catalytic activity">
    <reaction evidence="17 19">
        <text>alpha-ribazole + adenosylcob(III)inamide-GDP = adenosylcob(III)alamin + GMP + H(+)</text>
        <dbReference type="Rhea" id="RHEA:16049"/>
        <dbReference type="ChEBI" id="CHEBI:10329"/>
        <dbReference type="ChEBI" id="CHEBI:15378"/>
        <dbReference type="ChEBI" id="CHEBI:18408"/>
        <dbReference type="ChEBI" id="CHEBI:58115"/>
        <dbReference type="ChEBI" id="CHEBI:60487"/>
        <dbReference type="EC" id="2.7.8.26"/>
    </reaction>
</comment>
<dbReference type="GO" id="GO:0051073">
    <property type="term" value="F:adenosylcobinamide-GDP ribazoletransferase activity"/>
    <property type="evidence" value="ECO:0007669"/>
    <property type="project" value="UniProtKB-UniRule"/>
</dbReference>
<dbReference type="GO" id="GO:0005886">
    <property type="term" value="C:plasma membrane"/>
    <property type="evidence" value="ECO:0007669"/>
    <property type="project" value="UniProtKB-SubCell"/>
</dbReference>
<evidence type="ECO:0000256" key="19">
    <source>
        <dbReference type="HAMAP-Rule" id="MF_00719"/>
    </source>
</evidence>
<evidence type="ECO:0000256" key="16">
    <source>
        <dbReference type="ARBA" id="ARBA00032853"/>
    </source>
</evidence>
<dbReference type="NCBIfam" id="TIGR00317">
    <property type="entry name" value="cobS"/>
    <property type="match status" value="1"/>
</dbReference>
<feature type="transmembrane region" description="Helical" evidence="19">
    <location>
        <begin position="181"/>
        <end position="201"/>
    </location>
</feature>
<organism evidence="20">
    <name type="scientific">Caldimicrobium thiodismutans</name>
    <dbReference type="NCBI Taxonomy" id="1653476"/>
    <lineage>
        <taxon>Bacteria</taxon>
        <taxon>Pseudomonadati</taxon>
        <taxon>Thermodesulfobacteriota</taxon>
        <taxon>Thermodesulfobacteria</taxon>
        <taxon>Thermodesulfobacteriales</taxon>
        <taxon>Thermodesulfobacteriaceae</taxon>
        <taxon>Caldimicrobium</taxon>
    </lineage>
</organism>
<evidence type="ECO:0000256" key="7">
    <source>
        <dbReference type="ARBA" id="ARBA00022475"/>
    </source>
</evidence>
<keyword evidence="8 19" id="KW-0169">Cobalamin biosynthesis</keyword>
<evidence type="ECO:0000256" key="9">
    <source>
        <dbReference type="ARBA" id="ARBA00022679"/>
    </source>
</evidence>
<evidence type="ECO:0000256" key="17">
    <source>
        <dbReference type="ARBA" id="ARBA00048623"/>
    </source>
</evidence>
<evidence type="ECO:0000256" key="8">
    <source>
        <dbReference type="ARBA" id="ARBA00022573"/>
    </source>
</evidence>
<dbReference type="Pfam" id="PF02654">
    <property type="entry name" value="CobS"/>
    <property type="match status" value="1"/>
</dbReference>
<evidence type="ECO:0000256" key="14">
    <source>
        <dbReference type="ARBA" id="ARBA00025228"/>
    </source>
</evidence>
<evidence type="ECO:0000256" key="13">
    <source>
        <dbReference type="ARBA" id="ARBA00023136"/>
    </source>
</evidence>
<dbReference type="GO" id="GO:0009236">
    <property type="term" value="P:cobalamin biosynthetic process"/>
    <property type="evidence" value="ECO:0007669"/>
    <property type="project" value="UniProtKB-UniRule"/>
</dbReference>
<dbReference type="EMBL" id="DSZU01000064">
    <property type="protein sequence ID" value="HGV55193.1"/>
    <property type="molecule type" value="Genomic_DNA"/>
</dbReference>
<evidence type="ECO:0000256" key="18">
    <source>
        <dbReference type="ARBA" id="ARBA00049504"/>
    </source>
</evidence>
<accession>A0A832LVN4</accession>
<evidence type="ECO:0000256" key="4">
    <source>
        <dbReference type="ARBA" id="ARBA00010561"/>
    </source>
</evidence>
<evidence type="ECO:0000256" key="11">
    <source>
        <dbReference type="ARBA" id="ARBA00022842"/>
    </source>
</evidence>
<keyword evidence="10 19" id="KW-0812">Transmembrane</keyword>
<feature type="transmembrane region" description="Helical" evidence="19">
    <location>
        <begin position="142"/>
        <end position="161"/>
    </location>
</feature>
<keyword evidence="11 19" id="KW-0460">Magnesium</keyword>
<feature type="transmembrane region" description="Helical" evidence="19">
    <location>
        <begin position="27"/>
        <end position="53"/>
    </location>
</feature>
<keyword evidence="7 19" id="KW-1003">Cell membrane</keyword>
<comment type="subcellular location">
    <subcellularLocation>
        <location evidence="2 19">Cell membrane</location>
        <topology evidence="2 19">Multi-pass membrane protein</topology>
    </subcellularLocation>
</comment>
<feature type="transmembrane region" description="Helical" evidence="19">
    <location>
        <begin position="208"/>
        <end position="226"/>
    </location>
</feature>
<comment type="caution">
    <text evidence="20">The sequence shown here is derived from an EMBL/GenBank/DDBJ whole genome shotgun (WGS) entry which is preliminary data.</text>
</comment>
<evidence type="ECO:0000256" key="2">
    <source>
        <dbReference type="ARBA" id="ARBA00004651"/>
    </source>
</evidence>
<gene>
    <name evidence="19 20" type="primary">cobS</name>
    <name evidence="20" type="ORF">ENT73_03805</name>
</gene>
<dbReference type="EC" id="2.7.8.26" evidence="5 19"/>
<evidence type="ECO:0000256" key="10">
    <source>
        <dbReference type="ARBA" id="ARBA00022692"/>
    </source>
</evidence>
<dbReference type="HAMAP" id="MF_00719">
    <property type="entry name" value="CobS"/>
    <property type="match status" value="1"/>
</dbReference>
<proteinExistence type="inferred from homology"/>
<evidence type="ECO:0000256" key="6">
    <source>
        <dbReference type="ARBA" id="ARBA00015850"/>
    </source>
</evidence>
<reference evidence="20" key="1">
    <citation type="journal article" date="2020" name="mSystems">
        <title>Genome- and Community-Level Interaction Insights into Carbon Utilization and Element Cycling Functions of Hydrothermarchaeota in Hydrothermal Sediment.</title>
        <authorList>
            <person name="Zhou Z."/>
            <person name="Liu Y."/>
            <person name="Xu W."/>
            <person name="Pan J."/>
            <person name="Luo Z.H."/>
            <person name="Li M."/>
        </authorList>
    </citation>
    <scope>NUCLEOTIDE SEQUENCE [LARGE SCALE GENOMIC DNA]</scope>
    <source>
        <strain evidence="20">SpSt-605</strain>
    </source>
</reference>
<dbReference type="UniPathway" id="UPA00148">
    <property type="reaction ID" value="UER00238"/>
</dbReference>
<protein>
    <recommendedName>
        <fullName evidence="6 19">Adenosylcobinamide-GDP ribazoletransferase</fullName>
        <ecNumber evidence="5 19">2.7.8.26</ecNumber>
    </recommendedName>
    <alternativeName>
        <fullName evidence="16 19">Cobalamin synthase</fullName>
    </alternativeName>
    <alternativeName>
        <fullName evidence="15 19">Cobalamin-5'-phosphate synthase</fullName>
    </alternativeName>
</protein>
<dbReference type="PANTHER" id="PTHR34148">
    <property type="entry name" value="ADENOSYLCOBINAMIDE-GDP RIBAZOLETRANSFERASE"/>
    <property type="match status" value="1"/>
</dbReference>
<keyword evidence="12 19" id="KW-1133">Transmembrane helix</keyword>
<keyword evidence="9 19" id="KW-0808">Transferase</keyword>
<dbReference type="InterPro" id="IPR003805">
    <property type="entry name" value="CobS"/>
</dbReference>
<dbReference type="GO" id="GO:0008818">
    <property type="term" value="F:cobalamin 5'-phosphate synthase activity"/>
    <property type="evidence" value="ECO:0007669"/>
    <property type="project" value="UniProtKB-UniRule"/>
</dbReference>
<evidence type="ECO:0000256" key="3">
    <source>
        <dbReference type="ARBA" id="ARBA00004663"/>
    </source>
</evidence>
<comment type="cofactor">
    <cofactor evidence="1 19">
        <name>Mg(2+)</name>
        <dbReference type="ChEBI" id="CHEBI:18420"/>
    </cofactor>
</comment>
<evidence type="ECO:0000256" key="12">
    <source>
        <dbReference type="ARBA" id="ARBA00022989"/>
    </source>
</evidence>
<evidence type="ECO:0000256" key="5">
    <source>
        <dbReference type="ARBA" id="ARBA00013200"/>
    </source>
</evidence>
<comment type="pathway">
    <text evidence="3 19">Cofactor biosynthesis; adenosylcobalamin biosynthesis; adenosylcobalamin from cob(II)yrinate a,c-diamide: step 7/7.</text>
</comment>
<evidence type="ECO:0000256" key="1">
    <source>
        <dbReference type="ARBA" id="ARBA00001946"/>
    </source>
</evidence>
<keyword evidence="13 19" id="KW-0472">Membrane</keyword>
<name>A0A832LVN4_9BACT</name>
<evidence type="ECO:0000256" key="15">
    <source>
        <dbReference type="ARBA" id="ARBA00032605"/>
    </source>
</evidence>
<comment type="function">
    <text evidence="14 19">Joins adenosylcobinamide-GDP and alpha-ribazole to generate adenosylcobalamin (Ado-cobalamin). Also synthesizes adenosylcobalamin 5'-phosphate from adenosylcobinamide-GDP and alpha-ribazole 5'-phosphate.</text>
</comment>
<feature type="transmembrane region" description="Helical" evidence="19">
    <location>
        <begin position="238"/>
        <end position="257"/>
    </location>
</feature>
<sequence length="260" mass="30178">MYKYPLYAMTFLWRIPLKVYPSSEREFQLALTFFPLVGFLEGFFIFLLAFVLLKILSGPILSLLLILTLFLLRGIFHLDGFSDTFDALAYRGNLDPEEDRKKRLEIMKDSTIGVAGVTAVTFLLLSKFFLFQEVILQREVKALILPFFLSRSLLMFILYFAKPARKDGLGYLMFKLTDQKIFLLSLFVGFILLFLYFLIFPQLWLKDLLLISCINFLVIIYFQRLFSKNFGGLTGDNLGALIEISELVSLFYLGVLWPRL</sequence>